<evidence type="ECO:0000313" key="3">
    <source>
        <dbReference type="Proteomes" id="UP001596439"/>
    </source>
</evidence>
<dbReference type="EMBL" id="JBHTCE010000001">
    <property type="protein sequence ID" value="MFC7388703.1"/>
    <property type="molecule type" value="Genomic_DNA"/>
</dbReference>
<evidence type="ECO:0000259" key="1">
    <source>
        <dbReference type="PROSITE" id="PS51186"/>
    </source>
</evidence>
<dbReference type="CDD" id="cd04301">
    <property type="entry name" value="NAT_SF"/>
    <property type="match status" value="1"/>
</dbReference>
<evidence type="ECO:0000313" key="2">
    <source>
        <dbReference type="EMBL" id="MFC7388703.1"/>
    </source>
</evidence>
<accession>A0ABW2PMA0</accession>
<protein>
    <submittedName>
        <fullName evidence="2">GNAT family N-acetyltransferase</fullName>
        <ecNumber evidence="2">2.3.-.-</ecNumber>
    </submittedName>
</protein>
<comment type="caution">
    <text evidence="2">The sequence shown here is derived from an EMBL/GenBank/DDBJ whole genome shotgun (WGS) entry which is preliminary data.</text>
</comment>
<feature type="domain" description="N-acetyltransferase" evidence="1">
    <location>
        <begin position="1"/>
        <end position="153"/>
    </location>
</feature>
<keyword evidence="2" id="KW-0808">Transferase</keyword>
<proteinExistence type="predicted"/>
<dbReference type="InterPro" id="IPR016181">
    <property type="entry name" value="Acyl_CoA_acyltransferase"/>
</dbReference>
<organism evidence="2 3">
    <name type="scientific">Exiguobacterium aestuarii</name>
    <dbReference type="NCBI Taxonomy" id="273527"/>
    <lineage>
        <taxon>Bacteria</taxon>
        <taxon>Bacillati</taxon>
        <taxon>Bacillota</taxon>
        <taxon>Bacilli</taxon>
        <taxon>Bacillales</taxon>
        <taxon>Bacillales Family XII. Incertae Sedis</taxon>
        <taxon>Exiguobacterium</taxon>
    </lineage>
</organism>
<dbReference type="GO" id="GO:0016746">
    <property type="term" value="F:acyltransferase activity"/>
    <property type="evidence" value="ECO:0007669"/>
    <property type="project" value="UniProtKB-KW"/>
</dbReference>
<reference evidence="3" key="1">
    <citation type="journal article" date="2019" name="Int. J. Syst. Evol. Microbiol.">
        <title>The Global Catalogue of Microorganisms (GCM) 10K type strain sequencing project: providing services to taxonomists for standard genome sequencing and annotation.</title>
        <authorList>
            <consortium name="The Broad Institute Genomics Platform"/>
            <consortium name="The Broad Institute Genome Sequencing Center for Infectious Disease"/>
            <person name="Wu L."/>
            <person name="Ma J."/>
        </authorList>
    </citation>
    <scope>NUCLEOTIDE SEQUENCE [LARGE SCALE GENOMIC DNA]</scope>
    <source>
        <strain evidence="3">CCUG 55590</strain>
    </source>
</reference>
<keyword evidence="2" id="KW-0012">Acyltransferase</keyword>
<dbReference type="RefSeq" id="WP_214786170.1">
    <property type="nucleotide sequence ID" value="NZ_JANIEL010000081.1"/>
</dbReference>
<dbReference type="PROSITE" id="PS51186">
    <property type="entry name" value="GNAT"/>
    <property type="match status" value="1"/>
</dbReference>
<name>A0ABW2PMA0_9BACL</name>
<dbReference type="Proteomes" id="UP001596439">
    <property type="component" value="Unassembled WGS sequence"/>
</dbReference>
<dbReference type="InterPro" id="IPR000182">
    <property type="entry name" value="GNAT_dom"/>
</dbReference>
<sequence>MIQPYTKDDRSELEDFLMRQHTFALLNGQSIQEFRDENVADFEEDGTVSLIDREDGQIVAIADLLKRHPVDGSLWLGLFVVDEILHGTGLAQTLYEQLEEHFMRPYQTVFRLGVLPDNIRARRFWERNGYVYEKDSVTNKGVRVHVLKKQLIRTE</sequence>
<dbReference type="Pfam" id="PF00583">
    <property type="entry name" value="Acetyltransf_1"/>
    <property type="match status" value="1"/>
</dbReference>
<dbReference type="EC" id="2.3.-.-" evidence="2"/>
<dbReference type="SUPFAM" id="SSF55729">
    <property type="entry name" value="Acyl-CoA N-acyltransferases (Nat)"/>
    <property type="match status" value="1"/>
</dbReference>
<gene>
    <name evidence="2" type="ORF">ACFQO8_01030</name>
</gene>
<keyword evidence="3" id="KW-1185">Reference proteome</keyword>
<dbReference type="Gene3D" id="3.40.630.30">
    <property type="match status" value="1"/>
</dbReference>